<name>A0A1T2X6T0_9BACL</name>
<comment type="caution">
    <text evidence="1">The sequence shown here is derived from an EMBL/GenBank/DDBJ whole genome shotgun (WGS) entry which is preliminary data.</text>
</comment>
<dbReference type="AlphaFoldDB" id="A0A1T2X6T0"/>
<evidence type="ECO:0000313" key="2">
    <source>
        <dbReference type="Proteomes" id="UP000190188"/>
    </source>
</evidence>
<sequence>MMACSGKGSLFKLLSAHCLDLIRMGAIGYQMPDVNFYERFLFLRISLLHSNLQDIFLTAR</sequence>
<organism evidence="1 2">
    <name type="scientific">Paenibacillus selenitireducens</name>
    <dbReference type="NCBI Taxonomy" id="1324314"/>
    <lineage>
        <taxon>Bacteria</taxon>
        <taxon>Bacillati</taxon>
        <taxon>Bacillota</taxon>
        <taxon>Bacilli</taxon>
        <taxon>Bacillales</taxon>
        <taxon>Paenibacillaceae</taxon>
        <taxon>Paenibacillus</taxon>
    </lineage>
</organism>
<evidence type="ECO:0000313" key="1">
    <source>
        <dbReference type="EMBL" id="OPA75588.1"/>
    </source>
</evidence>
<dbReference type="EMBL" id="MSZX01000008">
    <property type="protein sequence ID" value="OPA75588.1"/>
    <property type="molecule type" value="Genomic_DNA"/>
</dbReference>
<protein>
    <submittedName>
        <fullName evidence="1">Uncharacterized protein</fullName>
    </submittedName>
</protein>
<keyword evidence="2" id="KW-1185">Reference proteome</keyword>
<reference evidence="1 2" key="1">
    <citation type="submission" date="2017-01" db="EMBL/GenBank/DDBJ databases">
        <title>Genome analysis of Paenibacillus selenitrireducens ES3-24.</title>
        <authorList>
            <person name="Xu D."/>
            <person name="Yao R."/>
            <person name="Zheng S."/>
        </authorList>
    </citation>
    <scope>NUCLEOTIDE SEQUENCE [LARGE SCALE GENOMIC DNA]</scope>
    <source>
        <strain evidence="1 2">ES3-24</strain>
    </source>
</reference>
<dbReference type="Proteomes" id="UP000190188">
    <property type="component" value="Unassembled WGS sequence"/>
</dbReference>
<proteinExistence type="predicted"/>
<accession>A0A1T2X6T0</accession>
<dbReference type="STRING" id="1324314.BVG16_19795"/>
<gene>
    <name evidence="1" type="ORF">BVG16_19795</name>
</gene>